<dbReference type="Gene3D" id="2.60.40.2620">
    <property type="entry name" value="Fimbrillin-like"/>
    <property type="match status" value="1"/>
</dbReference>
<evidence type="ECO:0000313" key="3">
    <source>
        <dbReference type="Proteomes" id="UP000093197"/>
    </source>
</evidence>
<sequence>MKRIYTHNPGFRLAGCLWLMCLLMVAWSSCSQAEVADSIEGGNGEAPLEVRAVTGAEVDTRAPAAVEMTEGTLGIFRLAEADYTALDNIRYDRGSSEGNWHPVSTVIYVGGTYARLCAYAPYNSVEFKNSSLKTEAGLTMQTYAVEKDMRFAVSGGDEVWKKTPTANFELKRAYARLVLSVVRDATYPNTCKITQAKIKAFTGNIITANTVDISTGTEGSGTQTLQYTHTVTTGLKDGFGIGVTDDTSFDWLLPQQTFSGGVVLTLTVDGMDYSVTIPADKLSTFVRGTKYTVSLVVKGGKLTLLSSNIQIDRDWTEVQTGTGGSGSDYDTSFN</sequence>
<gene>
    <name evidence="2" type="ORF">AC094_18290</name>
</gene>
<accession>A0A853PUM2</accession>
<dbReference type="Gene3D" id="2.60.40.2630">
    <property type="match status" value="1"/>
</dbReference>
<evidence type="ECO:0000313" key="2">
    <source>
        <dbReference type="EMBL" id="OCR32205.1"/>
    </source>
</evidence>
<feature type="signal peptide" evidence="1">
    <location>
        <begin position="1"/>
        <end position="33"/>
    </location>
</feature>
<protein>
    <recommendedName>
        <fullName evidence="4">Fimbrillin family protein</fullName>
    </recommendedName>
</protein>
<feature type="chain" id="PRO_5032785786" description="Fimbrillin family protein" evidence="1">
    <location>
        <begin position="34"/>
        <end position="334"/>
    </location>
</feature>
<dbReference type="AlphaFoldDB" id="A0A853PUM2"/>
<dbReference type="InterPro" id="IPR025049">
    <property type="entry name" value="Mfa-like_1"/>
</dbReference>
<dbReference type="PROSITE" id="PS51257">
    <property type="entry name" value="PROKAR_LIPOPROTEIN"/>
    <property type="match status" value="1"/>
</dbReference>
<evidence type="ECO:0000256" key="1">
    <source>
        <dbReference type="SAM" id="SignalP"/>
    </source>
</evidence>
<dbReference type="InterPro" id="IPR042278">
    <property type="entry name" value="Mfa-like_1_N"/>
</dbReference>
<dbReference type="Pfam" id="PF13149">
    <property type="entry name" value="Mfa_like_1"/>
    <property type="match status" value="1"/>
</dbReference>
<dbReference type="CDD" id="cd13121">
    <property type="entry name" value="BF2867_like_C"/>
    <property type="match status" value="1"/>
</dbReference>
<dbReference type="CDD" id="cd13120">
    <property type="entry name" value="BF2867_like_N"/>
    <property type="match status" value="1"/>
</dbReference>
<proteinExistence type="predicted"/>
<dbReference type="RefSeq" id="WP_032579734.1">
    <property type="nucleotide sequence ID" value="NZ_LIDT01000022.1"/>
</dbReference>
<name>A0A853PUM2_BACFG</name>
<dbReference type="EMBL" id="LIDT01000022">
    <property type="protein sequence ID" value="OCR32205.1"/>
    <property type="molecule type" value="Genomic_DNA"/>
</dbReference>
<evidence type="ECO:0008006" key="4">
    <source>
        <dbReference type="Google" id="ProtNLM"/>
    </source>
</evidence>
<keyword evidence="1" id="KW-0732">Signal</keyword>
<reference evidence="2 3" key="1">
    <citation type="journal article" date="2016" name="PLoS ONE">
        <title>Genomic Diversity of Enterotoxigenic Strains of Bacteroides fragilis.</title>
        <authorList>
            <person name="Pierce J.V."/>
            <person name="Bernstein H.D."/>
        </authorList>
    </citation>
    <scope>NUCLEOTIDE SEQUENCE [LARGE SCALE GENOMIC DNA]</scope>
    <source>
        <strain evidence="2 3">20793-3</strain>
    </source>
</reference>
<organism evidence="2 3">
    <name type="scientific">Bacteroides fragilis</name>
    <dbReference type="NCBI Taxonomy" id="817"/>
    <lineage>
        <taxon>Bacteria</taxon>
        <taxon>Pseudomonadati</taxon>
        <taxon>Bacteroidota</taxon>
        <taxon>Bacteroidia</taxon>
        <taxon>Bacteroidales</taxon>
        <taxon>Bacteroidaceae</taxon>
        <taxon>Bacteroides</taxon>
    </lineage>
</organism>
<comment type="caution">
    <text evidence="2">The sequence shown here is derived from an EMBL/GenBank/DDBJ whole genome shotgun (WGS) entry which is preliminary data.</text>
</comment>
<dbReference type="Proteomes" id="UP000093197">
    <property type="component" value="Unassembled WGS sequence"/>
</dbReference>